<proteinExistence type="predicted"/>
<keyword evidence="1" id="KW-0812">Transmembrane</keyword>
<comment type="caution">
    <text evidence="2">The sequence shown here is derived from an EMBL/GenBank/DDBJ whole genome shotgun (WGS) entry which is preliminary data.</text>
</comment>
<dbReference type="EMBL" id="JAGKSP010000012">
    <property type="protein sequence ID" value="MBP3965683.1"/>
    <property type="molecule type" value="Genomic_DNA"/>
</dbReference>
<protein>
    <submittedName>
        <fullName evidence="2">Uncharacterized protein</fullName>
    </submittedName>
</protein>
<keyword evidence="1" id="KW-0472">Membrane</keyword>
<evidence type="ECO:0000313" key="2">
    <source>
        <dbReference type="EMBL" id="MBP3965683.1"/>
    </source>
</evidence>
<name>A0ABS5CIH8_9BACL</name>
<dbReference type="RefSeq" id="WP_210662298.1">
    <property type="nucleotide sequence ID" value="NZ_JAGKSP010000012.1"/>
</dbReference>
<evidence type="ECO:0000313" key="3">
    <source>
        <dbReference type="Proteomes" id="UP000673394"/>
    </source>
</evidence>
<keyword evidence="3" id="KW-1185">Reference proteome</keyword>
<reference evidence="2 3" key="1">
    <citation type="submission" date="2021-04" db="EMBL/GenBank/DDBJ databases">
        <title>Paenibacillus sp. DLE-14 whole genome sequence.</title>
        <authorList>
            <person name="Ham Y.J."/>
        </authorList>
    </citation>
    <scope>NUCLEOTIDE SEQUENCE [LARGE SCALE GENOMIC DNA]</scope>
    <source>
        <strain evidence="2 3">DLE-14</strain>
    </source>
</reference>
<gene>
    <name evidence="2" type="ORF">I8J30_23480</name>
</gene>
<accession>A0ABS5CIH8</accession>
<evidence type="ECO:0000256" key="1">
    <source>
        <dbReference type="SAM" id="Phobius"/>
    </source>
</evidence>
<sequence length="234" mass="27248">MTILIWIGLLALLLVSYLDQRKAMTVRMWLMIVALYCLCNFYVNISKVLIPVGFIIGLSYMNKKKHGFLLKALLFGLVTVTANFYLPTLSFHELRVHAKADQYASQFNEVRSITTVTANSEIHELLKKEAERLKTVNLASKIDIKDPHVLFQIWVLTHRNQANKDLDWLWYEAPLQLHYYWQSSRSDEKTSVETMIFADVGYMGLFHRDHMDGEFKLQAIYEFDRLKNGNPSIP</sequence>
<organism evidence="2 3">
    <name type="scientific">Paenibacillus lignilyticus</name>
    <dbReference type="NCBI Taxonomy" id="1172615"/>
    <lineage>
        <taxon>Bacteria</taxon>
        <taxon>Bacillati</taxon>
        <taxon>Bacillota</taxon>
        <taxon>Bacilli</taxon>
        <taxon>Bacillales</taxon>
        <taxon>Paenibacillaceae</taxon>
        <taxon>Paenibacillus</taxon>
    </lineage>
</organism>
<feature type="transmembrane region" description="Helical" evidence="1">
    <location>
        <begin position="28"/>
        <end position="56"/>
    </location>
</feature>
<keyword evidence="1" id="KW-1133">Transmembrane helix</keyword>
<dbReference type="Proteomes" id="UP000673394">
    <property type="component" value="Unassembled WGS sequence"/>
</dbReference>
<feature type="transmembrane region" description="Helical" evidence="1">
    <location>
        <begin position="68"/>
        <end position="86"/>
    </location>
</feature>